<sequence>MDLKTLLPHLRNDEISSDIDFFLSGKPTKIFQAHKLIVSRNSPFFRNEFYSKGYLQNEESNVTENENENQNENVNDHGGSREKYFIWGISAQTFSLLLDFCYCVPIELTLLNAPHLLVASHHFEILSLKQQCLKYLLPVITQETCLLIYDRLSSALSKLQLPNQTKTKTKTTKEKEKKIQIKNNKIRIQTKQNQVASGDVKFKKKPNCHPLLQKITKYLQTYLHDALEIENCLNIVSERSIIFFIELLSFLDPQICTNPKNSIEIITFRRLYERAKYLTAKDKGNSEDPQLLRRSISSLLEHFKSHVYQLPNKGFSNIQTNDLLEIAETGLIPYCDLFNLYLKCPLVPRSKLNPIKSTKGISKLNLPQKHQHNLWNNFDKNFHEMFHDVKKNNKNYYIQNWKGSHPKRRRLITSRVHGTDSNKHQSSLHENELMENGNGLGFGVNNFNNGFNNSVNNSNNNNNNNINHDQTNVFKNQIAVNGYNSIPLGDFNSSKNPLDQVGNNYHGAKEITNNPIHEENLRSTSEGRKNQSFNENFSSLFQQNPVTEPKISRDGTQLSFTPKSNLQNFWLGSKNDITETNEKEQKQLKIDKSLINEKIKVLLLTTQKNEEHSENVKGILKLDPLIGVVDYFNCIHNILTIESLKNYDVIFLYSNSSLLDSRAIQKILLKFVKMGKGLVICSVFALVKNPNDVKNNKPKRSWLSLLQIPRGKLIQRKPAFLNRFLDREHELMKDVDSFNGGYYSYRVDFEKNSNFEKNQQIQMGNETDTSLSTTNLAESHSSSSSSSSSSFLDSDDDLDLNSSLNTNMDKESINNSEHSKDDKNIIYNNDLNLSNAIDKNNIGKSKEKEQEEGIEIESNISRINNSNNNDDHIDNKNININKNNDSNDKDEFFKDNGNEKNNQNYIELETVNQETNLQKKNNTNSVQKFTKENIFVKKKNTNPTQQKKKKKKKKKRVLNDYKVLCEWNDGLPLIILPRRKKNWGKVVILNLYPVSDSVTEQDGYRWDPSTDGDKILANSVKYVSNLSTK</sequence>
<proteinExistence type="predicted"/>
<evidence type="ECO:0000313" key="3">
    <source>
        <dbReference type="EMBL" id="KAJ3433341.1"/>
    </source>
</evidence>
<dbReference type="AlphaFoldDB" id="A0AAV7YX02"/>
<dbReference type="Pfam" id="PF00651">
    <property type="entry name" value="BTB"/>
    <property type="match status" value="1"/>
</dbReference>
<dbReference type="Gene3D" id="3.30.710.10">
    <property type="entry name" value="Potassium Channel Kv1.1, Chain A"/>
    <property type="match status" value="1"/>
</dbReference>
<dbReference type="EMBL" id="JANTQA010000047">
    <property type="protein sequence ID" value="KAJ3433341.1"/>
    <property type="molecule type" value="Genomic_DNA"/>
</dbReference>
<dbReference type="SMART" id="SM00225">
    <property type="entry name" value="BTB"/>
    <property type="match status" value="1"/>
</dbReference>
<evidence type="ECO:0000259" key="2">
    <source>
        <dbReference type="PROSITE" id="PS50097"/>
    </source>
</evidence>
<reference evidence="3" key="1">
    <citation type="submission" date="2022-08" db="EMBL/GenBank/DDBJ databases">
        <title>Novel sulphate-reducing endosymbionts in the free-living metamonad Anaeramoeba.</title>
        <authorList>
            <person name="Jerlstrom-Hultqvist J."/>
            <person name="Cepicka I."/>
            <person name="Gallot-Lavallee L."/>
            <person name="Salas-Leiva D."/>
            <person name="Curtis B.A."/>
            <person name="Zahonova K."/>
            <person name="Pipaliya S."/>
            <person name="Dacks J."/>
            <person name="Roger A.J."/>
        </authorList>
    </citation>
    <scope>NUCLEOTIDE SEQUENCE</scope>
    <source>
        <strain evidence="3">Busselton2</strain>
    </source>
</reference>
<feature type="domain" description="BTB" evidence="2">
    <location>
        <begin position="17"/>
        <end position="110"/>
    </location>
</feature>
<dbReference type="CDD" id="cd18186">
    <property type="entry name" value="BTB_POZ_ZBTB_KLHL-like"/>
    <property type="match status" value="1"/>
</dbReference>
<comment type="caution">
    <text evidence="3">The sequence shown here is derived from an EMBL/GenBank/DDBJ whole genome shotgun (WGS) entry which is preliminary data.</text>
</comment>
<evidence type="ECO:0000256" key="1">
    <source>
        <dbReference type="SAM" id="MobiDB-lite"/>
    </source>
</evidence>
<organism evidence="3 4">
    <name type="scientific">Anaeramoeba flamelloides</name>
    <dbReference type="NCBI Taxonomy" id="1746091"/>
    <lineage>
        <taxon>Eukaryota</taxon>
        <taxon>Metamonada</taxon>
        <taxon>Anaeramoebidae</taxon>
        <taxon>Anaeramoeba</taxon>
    </lineage>
</organism>
<dbReference type="SUPFAM" id="SSF54695">
    <property type="entry name" value="POZ domain"/>
    <property type="match status" value="1"/>
</dbReference>
<feature type="region of interest" description="Disordered" evidence="1">
    <location>
        <begin position="862"/>
        <end position="901"/>
    </location>
</feature>
<protein>
    <recommendedName>
        <fullName evidence="2">BTB domain-containing protein</fullName>
    </recommendedName>
</protein>
<feature type="compositionally biased region" description="Basic and acidic residues" evidence="1">
    <location>
        <begin position="885"/>
        <end position="898"/>
    </location>
</feature>
<dbReference type="PROSITE" id="PS50097">
    <property type="entry name" value="BTB"/>
    <property type="match status" value="1"/>
</dbReference>
<accession>A0AAV7YX02</accession>
<dbReference type="InterPro" id="IPR029062">
    <property type="entry name" value="Class_I_gatase-like"/>
</dbReference>
<gene>
    <name evidence="3" type="ORF">M0812_22297</name>
</gene>
<feature type="compositionally biased region" description="Low complexity" evidence="1">
    <location>
        <begin position="779"/>
        <end position="792"/>
    </location>
</feature>
<name>A0AAV7YX02_9EUKA</name>
<dbReference type="InterPro" id="IPR000210">
    <property type="entry name" value="BTB/POZ_dom"/>
</dbReference>
<feature type="region of interest" description="Disordered" evidence="1">
    <location>
        <begin position="770"/>
        <end position="823"/>
    </location>
</feature>
<dbReference type="InterPro" id="IPR011333">
    <property type="entry name" value="SKP1/BTB/POZ_sf"/>
</dbReference>
<dbReference type="SUPFAM" id="SSF52317">
    <property type="entry name" value="Class I glutamine amidotransferase-like"/>
    <property type="match status" value="1"/>
</dbReference>
<dbReference type="Proteomes" id="UP001146793">
    <property type="component" value="Unassembled WGS sequence"/>
</dbReference>
<evidence type="ECO:0000313" key="4">
    <source>
        <dbReference type="Proteomes" id="UP001146793"/>
    </source>
</evidence>
<feature type="compositionally biased region" description="Basic and acidic residues" evidence="1">
    <location>
        <begin position="808"/>
        <end position="823"/>
    </location>
</feature>